<dbReference type="Proteomes" id="UP001056120">
    <property type="component" value="Linkage Group LG11"/>
</dbReference>
<organism evidence="1 2">
    <name type="scientific">Smallanthus sonchifolius</name>
    <dbReference type="NCBI Taxonomy" id="185202"/>
    <lineage>
        <taxon>Eukaryota</taxon>
        <taxon>Viridiplantae</taxon>
        <taxon>Streptophyta</taxon>
        <taxon>Embryophyta</taxon>
        <taxon>Tracheophyta</taxon>
        <taxon>Spermatophyta</taxon>
        <taxon>Magnoliopsida</taxon>
        <taxon>eudicotyledons</taxon>
        <taxon>Gunneridae</taxon>
        <taxon>Pentapetalae</taxon>
        <taxon>asterids</taxon>
        <taxon>campanulids</taxon>
        <taxon>Asterales</taxon>
        <taxon>Asteraceae</taxon>
        <taxon>Asteroideae</taxon>
        <taxon>Heliantheae alliance</taxon>
        <taxon>Millerieae</taxon>
        <taxon>Smallanthus</taxon>
    </lineage>
</organism>
<reference evidence="1 2" key="2">
    <citation type="journal article" date="2022" name="Mol. Ecol. Resour.">
        <title>The genomes of chicory, endive, great burdock and yacon provide insights into Asteraceae paleo-polyploidization history and plant inulin production.</title>
        <authorList>
            <person name="Fan W."/>
            <person name="Wang S."/>
            <person name="Wang H."/>
            <person name="Wang A."/>
            <person name="Jiang F."/>
            <person name="Liu H."/>
            <person name="Zhao H."/>
            <person name="Xu D."/>
            <person name="Zhang Y."/>
        </authorList>
    </citation>
    <scope>NUCLEOTIDE SEQUENCE [LARGE SCALE GENOMIC DNA]</scope>
    <source>
        <strain evidence="2">cv. Yunnan</strain>
        <tissue evidence="1">Leaves</tissue>
    </source>
</reference>
<gene>
    <name evidence="1" type="ORF">L1987_35083</name>
</gene>
<reference evidence="2" key="1">
    <citation type="journal article" date="2022" name="Mol. Ecol. Resour.">
        <title>The genomes of chicory, endive, great burdock and yacon provide insights into Asteraceae palaeo-polyploidization history and plant inulin production.</title>
        <authorList>
            <person name="Fan W."/>
            <person name="Wang S."/>
            <person name="Wang H."/>
            <person name="Wang A."/>
            <person name="Jiang F."/>
            <person name="Liu H."/>
            <person name="Zhao H."/>
            <person name="Xu D."/>
            <person name="Zhang Y."/>
        </authorList>
    </citation>
    <scope>NUCLEOTIDE SEQUENCE [LARGE SCALE GENOMIC DNA]</scope>
    <source>
        <strain evidence="2">cv. Yunnan</strain>
    </source>
</reference>
<protein>
    <submittedName>
        <fullName evidence="1">Uncharacterized protein</fullName>
    </submittedName>
</protein>
<proteinExistence type="predicted"/>
<name>A0ACB9HX08_9ASTR</name>
<accession>A0ACB9HX08</accession>
<dbReference type="EMBL" id="CM042028">
    <property type="protein sequence ID" value="KAI3799780.1"/>
    <property type="molecule type" value="Genomic_DNA"/>
</dbReference>
<comment type="caution">
    <text evidence="1">The sequence shown here is derived from an EMBL/GenBank/DDBJ whole genome shotgun (WGS) entry which is preliminary data.</text>
</comment>
<evidence type="ECO:0000313" key="2">
    <source>
        <dbReference type="Proteomes" id="UP001056120"/>
    </source>
</evidence>
<keyword evidence="2" id="KW-1185">Reference proteome</keyword>
<sequence length="96" mass="11120">MNTSSSYPFVCVFKRDGFLLVKFFMISILKQQLHIPFRSPEKDVCSFSVIFNSDSNLRSHATSHLTGTRKYYYTETKKISLVTVNMRAVSRASKRE</sequence>
<evidence type="ECO:0000313" key="1">
    <source>
        <dbReference type="EMBL" id="KAI3799780.1"/>
    </source>
</evidence>